<name>A0A9X0CLU9_9CNID</name>
<evidence type="ECO:0000256" key="1">
    <source>
        <dbReference type="SAM" id="MobiDB-lite"/>
    </source>
</evidence>
<gene>
    <name evidence="2" type="ORF">OS493_016862</name>
</gene>
<dbReference type="EMBL" id="MU827310">
    <property type="protein sequence ID" value="KAJ7360234.1"/>
    <property type="molecule type" value="Genomic_DNA"/>
</dbReference>
<feature type="compositionally biased region" description="Polar residues" evidence="1">
    <location>
        <begin position="374"/>
        <end position="383"/>
    </location>
</feature>
<feature type="compositionally biased region" description="Polar residues" evidence="1">
    <location>
        <begin position="7"/>
        <end position="20"/>
    </location>
</feature>
<dbReference type="AlphaFoldDB" id="A0A9X0CLU9"/>
<protein>
    <recommendedName>
        <fullName evidence="4">Glycosyltransferase</fullName>
    </recommendedName>
</protein>
<comment type="caution">
    <text evidence="2">The sequence shown here is derived from an EMBL/GenBank/DDBJ whole genome shotgun (WGS) entry which is preliminary data.</text>
</comment>
<organism evidence="2 3">
    <name type="scientific">Desmophyllum pertusum</name>
    <dbReference type="NCBI Taxonomy" id="174260"/>
    <lineage>
        <taxon>Eukaryota</taxon>
        <taxon>Metazoa</taxon>
        <taxon>Cnidaria</taxon>
        <taxon>Anthozoa</taxon>
        <taxon>Hexacorallia</taxon>
        <taxon>Scleractinia</taxon>
        <taxon>Caryophylliina</taxon>
        <taxon>Caryophylliidae</taxon>
        <taxon>Desmophyllum</taxon>
    </lineage>
</organism>
<evidence type="ECO:0008006" key="4">
    <source>
        <dbReference type="Google" id="ProtNLM"/>
    </source>
</evidence>
<proteinExistence type="predicted"/>
<dbReference type="Gene3D" id="3.40.50.2000">
    <property type="entry name" value="Glycogen Phosphorylase B"/>
    <property type="match status" value="1"/>
</dbReference>
<dbReference type="Proteomes" id="UP001163046">
    <property type="component" value="Unassembled WGS sequence"/>
</dbReference>
<dbReference type="Pfam" id="PF20706">
    <property type="entry name" value="GT4-conflict"/>
    <property type="match status" value="1"/>
</dbReference>
<feature type="region of interest" description="Disordered" evidence="1">
    <location>
        <begin position="1"/>
        <end position="22"/>
    </location>
</feature>
<feature type="region of interest" description="Disordered" evidence="1">
    <location>
        <begin position="370"/>
        <end position="398"/>
    </location>
</feature>
<sequence length="398" mass="43675">MERESKGSLSAGNDASSSPVENERILNITLATNDAGWKTTVNDQLVIELAKNPRVKVSGLVPSSTQEQKEQAKKLNIELVDAKKHVGYSAKDLLAFPPDSLDIDILIIHSYGRDLGRQAQVVQDSKKCKWLHVLHTVTEELEKFMDKEVAGPHSSQPDSEHQVQLALCQQADIVIAVGPKVADAFRSALRFCGKGKDVINLTPGIIHELIDVRPFHEAGEVFRVLISGTYPAKYFKVKGCDIAAKAISLLQDTSYYLIFIVTPTDDAEGLTNRLHEEEGINLNQFTVRTFQSNIENWKKLLCEVNLVIMPSRTEGFGTSSLRAISADVPVLVSGNSGLGMALKKLPSGKNHVVESADDPLDWVCRDKEGKNRGCTKSGSQGKAASQRIHGKIQLEEPM</sequence>
<reference evidence="2" key="1">
    <citation type="submission" date="2023-01" db="EMBL/GenBank/DDBJ databases">
        <title>Genome assembly of the deep-sea coral Lophelia pertusa.</title>
        <authorList>
            <person name="Herrera S."/>
            <person name="Cordes E."/>
        </authorList>
    </citation>
    <scope>NUCLEOTIDE SEQUENCE</scope>
    <source>
        <strain evidence="2">USNM1676648</strain>
        <tissue evidence="2">Polyp</tissue>
    </source>
</reference>
<evidence type="ECO:0000313" key="2">
    <source>
        <dbReference type="EMBL" id="KAJ7360234.1"/>
    </source>
</evidence>
<keyword evidence="3" id="KW-1185">Reference proteome</keyword>
<dbReference type="SUPFAM" id="SSF53756">
    <property type="entry name" value="UDP-Glycosyltransferase/glycogen phosphorylase"/>
    <property type="match status" value="1"/>
</dbReference>
<evidence type="ECO:0000313" key="3">
    <source>
        <dbReference type="Proteomes" id="UP001163046"/>
    </source>
</evidence>
<dbReference type="OrthoDB" id="5984581at2759"/>
<dbReference type="CDD" id="cd01635">
    <property type="entry name" value="Glycosyltransferase_GTB-type"/>
    <property type="match status" value="1"/>
</dbReference>
<accession>A0A9X0CLU9</accession>